<dbReference type="GO" id="GO:0016874">
    <property type="term" value="F:ligase activity"/>
    <property type="evidence" value="ECO:0007669"/>
    <property type="project" value="UniProtKB-KW"/>
</dbReference>
<dbReference type="Pfam" id="PF13380">
    <property type="entry name" value="CoA_binding_2"/>
    <property type="match status" value="1"/>
</dbReference>
<keyword evidence="2" id="KW-0547">Nucleotide-binding</keyword>
<dbReference type="GO" id="GO:0016747">
    <property type="term" value="F:acyltransferase activity, transferring groups other than amino-acyl groups"/>
    <property type="evidence" value="ECO:0007669"/>
    <property type="project" value="InterPro"/>
</dbReference>
<proteinExistence type="predicted"/>
<evidence type="ECO:0000259" key="4">
    <source>
        <dbReference type="PROSITE" id="PS51186"/>
    </source>
</evidence>
<dbReference type="SMART" id="SM00881">
    <property type="entry name" value="CoA_binding"/>
    <property type="match status" value="1"/>
</dbReference>
<dbReference type="PANTHER" id="PTHR43334">
    <property type="entry name" value="ACETATE--COA LIGASE [ADP-FORMING]"/>
    <property type="match status" value="1"/>
</dbReference>
<dbReference type="SUPFAM" id="SSF51735">
    <property type="entry name" value="NAD(P)-binding Rossmann-fold domains"/>
    <property type="match status" value="1"/>
</dbReference>
<dbReference type="Proteomes" id="UP000193118">
    <property type="component" value="Unassembled WGS sequence"/>
</dbReference>
<dbReference type="AlphaFoldDB" id="A0A1X3D2V0"/>
<dbReference type="Gene3D" id="3.40.50.720">
    <property type="entry name" value="NAD(P)-binding Rossmann-like Domain"/>
    <property type="match status" value="1"/>
</dbReference>
<dbReference type="Pfam" id="PF13302">
    <property type="entry name" value="Acetyltransf_3"/>
    <property type="match status" value="1"/>
</dbReference>
<feature type="domain" description="N-acetyltransferase" evidence="4">
    <location>
        <begin position="577"/>
        <end position="736"/>
    </location>
</feature>
<dbReference type="InterPro" id="IPR036291">
    <property type="entry name" value="NAD(P)-bd_dom_sf"/>
</dbReference>
<dbReference type="SUPFAM" id="SSF55729">
    <property type="entry name" value="Acyl-CoA N-acyltransferases (Nat)"/>
    <property type="match status" value="1"/>
</dbReference>
<keyword evidence="3" id="KW-0067">ATP-binding</keyword>
<dbReference type="GeneID" id="94581470"/>
<dbReference type="InterPro" id="IPR000182">
    <property type="entry name" value="GNAT_dom"/>
</dbReference>
<dbReference type="OrthoDB" id="9807426at2"/>
<gene>
    <name evidence="5" type="ORF">BWD09_10905</name>
</gene>
<keyword evidence="6" id="KW-1185">Reference proteome</keyword>
<dbReference type="RefSeq" id="WP_085366839.1">
    <property type="nucleotide sequence ID" value="NZ_CAUJPZ010000042.1"/>
</dbReference>
<dbReference type="STRING" id="194197.BWD09_10905"/>
<reference evidence="6" key="1">
    <citation type="submission" date="2017-01" db="EMBL/GenBank/DDBJ databases">
        <authorList>
            <person name="Wolfgang W.J."/>
            <person name="Cole J."/>
            <person name="Wroblewski D."/>
            <person name="Mcginnis J."/>
            <person name="Musser K.A."/>
        </authorList>
    </citation>
    <scope>NUCLEOTIDE SEQUENCE [LARGE SCALE GENOMIC DNA]</scope>
    <source>
        <strain evidence="6">DSM 19151</strain>
    </source>
</reference>
<protein>
    <recommendedName>
        <fullName evidence="4">N-acetyltransferase domain-containing protein</fullName>
    </recommendedName>
</protein>
<organism evidence="5 6">
    <name type="scientific">Neisseria dentiae</name>
    <dbReference type="NCBI Taxonomy" id="194197"/>
    <lineage>
        <taxon>Bacteria</taxon>
        <taxon>Pseudomonadati</taxon>
        <taxon>Pseudomonadota</taxon>
        <taxon>Betaproteobacteria</taxon>
        <taxon>Neisseriales</taxon>
        <taxon>Neisseriaceae</taxon>
        <taxon>Neisseria</taxon>
    </lineage>
</organism>
<dbReference type="InterPro" id="IPR003781">
    <property type="entry name" value="CoA-bd"/>
</dbReference>
<dbReference type="InterPro" id="IPR051538">
    <property type="entry name" value="Acyl-CoA_Synth/Transferase"/>
</dbReference>
<name>A0A1X3D2V0_9NEIS</name>
<dbReference type="InterPro" id="IPR032875">
    <property type="entry name" value="Succ_CoA_lig_flav_dom"/>
</dbReference>
<dbReference type="Gene3D" id="3.40.630.30">
    <property type="match status" value="1"/>
</dbReference>
<dbReference type="Pfam" id="PF13607">
    <property type="entry name" value="Succ_CoA_lig"/>
    <property type="match status" value="1"/>
</dbReference>
<sequence length="753" mass="81388">MHSQPVSLTPRHLIVIGASERPHSLGERVLTALLRTPFGGQITPVNLRHKTVGGMKAYANLTRVPDAADMALVLTPPASYEAVLKACHKQNIPHAVLVQDWDGLTPEALEQAQEALRKARKSNVRITVCHPAALQAPASGLNTGIYPDLPAGGVGIISGHPSESARLSAQMAQASLGVSCHIGLHYPLSPTVSADFIDMLAADPATRLIAVSHNPHENQRRLFSAIRRAARRKPVLLSVGHYADEEERAVLQALSRRCGCVPAFTPDETAAALHALSAADKSARKLHIIANEPCGSLQTQADQLGITLHPLPDDGRPSENPYGHIGGHPAPARYRALAESCLQHSQTEALLAVVAPTADHTAENITRLMANLQRQTDKPLFISSPFSDGLLQFTRPAQALQAFRCQNVYTGLKQQQNQTAKPLPGHLKTPSVREIQKNSADLPQLAKALYLPEYKTPEANPQFVLSFKRHTRYGAVLYARTPACTLAVLPPFTTLGAEYLIRQADLKRHQKTIHQLLHSLNTATVVPFITGITVSAGSAGTASDIQTDPQAETVENVLAPYPAKPAHTFTLKNGQTVRIRPLLPEDAEAKQNFVRSLPEEQRYTRYMMHLAELSPAMLARACNLDYACEGAIIAEAEDGTWLGVARFGPTDTAGRCEFGISVAPAAQGQGLAVHLMEQIIQTAKQQGYREMSAEILQSNPAMQKLAGKLGFALTPSPHDSALAEAVLNLAEPKNTPVNNIKRNLKQQILALKS</sequence>
<dbReference type="SUPFAM" id="SSF52210">
    <property type="entry name" value="Succinyl-CoA synthetase domains"/>
    <property type="match status" value="1"/>
</dbReference>
<dbReference type="InterPro" id="IPR016181">
    <property type="entry name" value="Acyl_CoA_acyltransferase"/>
</dbReference>
<dbReference type="PANTHER" id="PTHR43334:SF1">
    <property type="entry name" value="3-HYDROXYPROPIONATE--COA LIGASE [ADP-FORMING]"/>
    <property type="match status" value="1"/>
</dbReference>
<dbReference type="CDD" id="cd04301">
    <property type="entry name" value="NAT_SF"/>
    <property type="match status" value="1"/>
</dbReference>
<accession>A0A1X3D2V0</accession>
<evidence type="ECO:0000256" key="1">
    <source>
        <dbReference type="ARBA" id="ARBA00022598"/>
    </source>
</evidence>
<keyword evidence="1" id="KW-0436">Ligase</keyword>
<dbReference type="Gene3D" id="3.40.50.261">
    <property type="entry name" value="Succinyl-CoA synthetase domains"/>
    <property type="match status" value="1"/>
</dbReference>
<evidence type="ECO:0000313" key="5">
    <source>
        <dbReference type="EMBL" id="OSI14259.1"/>
    </source>
</evidence>
<dbReference type="PROSITE" id="PS51186">
    <property type="entry name" value="GNAT"/>
    <property type="match status" value="1"/>
</dbReference>
<dbReference type="EMBL" id="MTBO01000039">
    <property type="protein sequence ID" value="OSI14259.1"/>
    <property type="molecule type" value="Genomic_DNA"/>
</dbReference>
<dbReference type="InterPro" id="IPR016102">
    <property type="entry name" value="Succinyl-CoA_synth-like"/>
</dbReference>
<evidence type="ECO:0000256" key="2">
    <source>
        <dbReference type="ARBA" id="ARBA00022741"/>
    </source>
</evidence>
<evidence type="ECO:0000256" key="3">
    <source>
        <dbReference type="ARBA" id="ARBA00022840"/>
    </source>
</evidence>
<comment type="caution">
    <text evidence="5">The sequence shown here is derived from an EMBL/GenBank/DDBJ whole genome shotgun (WGS) entry which is preliminary data.</text>
</comment>
<dbReference type="GO" id="GO:0005524">
    <property type="term" value="F:ATP binding"/>
    <property type="evidence" value="ECO:0007669"/>
    <property type="project" value="UniProtKB-KW"/>
</dbReference>
<evidence type="ECO:0000313" key="6">
    <source>
        <dbReference type="Proteomes" id="UP000193118"/>
    </source>
</evidence>